<keyword evidence="8 12" id="KW-0267">Excision nuclease</keyword>
<dbReference type="SUPFAM" id="SSF46600">
    <property type="entry name" value="C-terminal UvrC-binding domain of UvrB"/>
    <property type="match status" value="1"/>
</dbReference>
<dbReference type="InterPro" id="IPR001650">
    <property type="entry name" value="Helicase_C-like"/>
</dbReference>
<evidence type="ECO:0000259" key="15">
    <source>
        <dbReference type="PROSITE" id="PS51192"/>
    </source>
</evidence>
<dbReference type="Gene3D" id="4.10.860.10">
    <property type="entry name" value="UVR domain"/>
    <property type="match status" value="1"/>
</dbReference>
<keyword evidence="5 12" id="KW-0227">DNA damage</keyword>
<dbReference type="PROSITE" id="PS51192">
    <property type="entry name" value="HELICASE_ATP_BIND_1"/>
    <property type="match status" value="1"/>
</dbReference>
<dbReference type="NCBIfam" id="NF003673">
    <property type="entry name" value="PRK05298.1"/>
    <property type="match status" value="1"/>
</dbReference>
<evidence type="ECO:0000259" key="14">
    <source>
        <dbReference type="PROSITE" id="PS50151"/>
    </source>
</evidence>
<dbReference type="EMBL" id="VJXW01000006">
    <property type="protein sequence ID" value="TRW26879.1"/>
    <property type="molecule type" value="Genomic_DNA"/>
</dbReference>
<keyword evidence="9 12" id="KW-0234">DNA repair</keyword>
<comment type="similarity">
    <text evidence="2 12 13">Belongs to the UvrB family.</text>
</comment>
<dbReference type="Pfam" id="PF04851">
    <property type="entry name" value="ResIII"/>
    <property type="match status" value="1"/>
</dbReference>
<dbReference type="Pfam" id="PF02151">
    <property type="entry name" value="UVR"/>
    <property type="match status" value="1"/>
</dbReference>
<keyword evidence="3 12" id="KW-0963">Cytoplasm</keyword>
<dbReference type="InterPro" id="IPR036876">
    <property type="entry name" value="UVR_dom_sf"/>
</dbReference>
<evidence type="ECO:0000256" key="2">
    <source>
        <dbReference type="ARBA" id="ARBA00008533"/>
    </source>
</evidence>
<evidence type="ECO:0000256" key="13">
    <source>
        <dbReference type="RuleBase" id="RU003587"/>
    </source>
</evidence>
<dbReference type="InterPro" id="IPR001943">
    <property type="entry name" value="UVR_dom"/>
</dbReference>
<dbReference type="NCBIfam" id="TIGR00631">
    <property type="entry name" value="uvrb"/>
    <property type="match status" value="1"/>
</dbReference>
<evidence type="ECO:0000256" key="9">
    <source>
        <dbReference type="ARBA" id="ARBA00023204"/>
    </source>
</evidence>
<feature type="domain" description="Helicase C-terminal" evidence="16">
    <location>
        <begin position="428"/>
        <end position="594"/>
    </location>
</feature>
<dbReference type="Pfam" id="PF17757">
    <property type="entry name" value="UvrB_inter"/>
    <property type="match status" value="1"/>
</dbReference>
<dbReference type="InterPro" id="IPR041471">
    <property type="entry name" value="UvrB_inter"/>
</dbReference>
<dbReference type="GO" id="GO:0005524">
    <property type="term" value="F:ATP binding"/>
    <property type="evidence" value="ECO:0007669"/>
    <property type="project" value="UniProtKB-UniRule"/>
</dbReference>
<dbReference type="InterPro" id="IPR006935">
    <property type="entry name" value="Helicase/UvrB_N"/>
</dbReference>
<evidence type="ECO:0000256" key="8">
    <source>
        <dbReference type="ARBA" id="ARBA00022881"/>
    </source>
</evidence>
<dbReference type="InterPro" id="IPR004807">
    <property type="entry name" value="UvrB"/>
</dbReference>
<evidence type="ECO:0000259" key="16">
    <source>
        <dbReference type="PROSITE" id="PS51194"/>
    </source>
</evidence>
<keyword evidence="7 12" id="KW-0067">ATP-binding</keyword>
<dbReference type="HAMAP" id="MF_00204">
    <property type="entry name" value="UvrB"/>
    <property type="match status" value="1"/>
</dbReference>
<dbReference type="CDD" id="cd18790">
    <property type="entry name" value="SF2_C_UvrB"/>
    <property type="match status" value="1"/>
</dbReference>
<proteinExistence type="inferred from homology"/>
<dbReference type="PANTHER" id="PTHR24029">
    <property type="entry name" value="UVRABC SYSTEM PROTEIN B"/>
    <property type="match status" value="1"/>
</dbReference>
<evidence type="ECO:0000256" key="12">
    <source>
        <dbReference type="HAMAP-Rule" id="MF_00204"/>
    </source>
</evidence>
<dbReference type="GO" id="GO:0009380">
    <property type="term" value="C:excinuclease repair complex"/>
    <property type="evidence" value="ECO:0007669"/>
    <property type="project" value="InterPro"/>
</dbReference>
<evidence type="ECO:0000256" key="11">
    <source>
        <dbReference type="ARBA" id="ARBA00029504"/>
    </source>
</evidence>
<dbReference type="SUPFAM" id="SSF52540">
    <property type="entry name" value="P-loop containing nucleoside triphosphate hydrolases"/>
    <property type="match status" value="2"/>
</dbReference>
<dbReference type="Gene3D" id="3.40.50.300">
    <property type="entry name" value="P-loop containing nucleotide triphosphate hydrolases"/>
    <property type="match status" value="3"/>
</dbReference>
<dbReference type="Pfam" id="PF00271">
    <property type="entry name" value="Helicase_C"/>
    <property type="match status" value="1"/>
</dbReference>
<dbReference type="GO" id="GO:0006289">
    <property type="term" value="P:nucleotide-excision repair"/>
    <property type="evidence" value="ECO:0007669"/>
    <property type="project" value="UniProtKB-UniRule"/>
</dbReference>
<dbReference type="RefSeq" id="WP_144398072.1">
    <property type="nucleotide sequence ID" value="NZ_VJXW01000006.1"/>
</dbReference>
<evidence type="ECO:0000256" key="3">
    <source>
        <dbReference type="ARBA" id="ARBA00022490"/>
    </source>
</evidence>
<comment type="subunit">
    <text evidence="10 12 13">Forms a heterotetramer with UvrA during the search for lesions. Interacts with UvrC in an incision complex.</text>
</comment>
<evidence type="ECO:0000256" key="6">
    <source>
        <dbReference type="ARBA" id="ARBA00022769"/>
    </source>
</evidence>
<keyword evidence="12 13" id="KW-0742">SOS response</keyword>
<evidence type="ECO:0000256" key="7">
    <source>
        <dbReference type="ARBA" id="ARBA00022840"/>
    </source>
</evidence>
<dbReference type="PROSITE" id="PS51194">
    <property type="entry name" value="HELICASE_CTER"/>
    <property type="match status" value="1"/>
</dbReference>
<organism evidence="17 18">
    <name type="scientific">Criibacterium bergeronii</name>
    <dbReference type="NCBI Taxonomy" id="1871336"/>
    <lineage>
        <taxon>Bacteria</taxon>
        <taxon>Bacillati</taxon>
        <taxon>Bacillota</taxon>
        <taxon>Clostridia</taxon>
        <taxon>Peptostreptococcales</taxon>
        <taxon>Filifactoraceae</taxon>
        <taxon>Criibacterium</taxon>
    </lineage>
</organism>
<dbReference type="CDD" id="cd17916">
    <property type="entry name" value="DEXHc_UvrB"/>
    <property type="match status" value="1"/>
</dbReference>
<feature type="domain" description="Helicase ATP-binding" evidence="15">
    <location>
        <begin position="24"/>
        <end position="177"/>
    </location>
</feature>
<feature type="binding site" evidence="12">
    <location>
        <begin position="37"/>
        <end position="44"/>
    </location>
    <ligand>
        <name>ATP</name>
        <dbReference type="ChEBI" id="CHEBI:30616"/>
    </ligand>
</feature>
<feature type="domain" description="UVR" evidence="14">
    <location>
        <begin position="618"/>
        <end position="653"/>
    </location>
</feature>
<accession>A0A552V8V5</accession>
<dbReference type="OrthoDB" id="9806651at2"/>
<dbReference type="AlphaFoldDB" id="A0A552V8V5"/>
<dbReference type="PROSITE" id="PS50151">
    <property type="entry name" value="UVR"/>
    <property type="match status" value="1"/>
</dbReference>
<dbReference type="GO" id="GO:0016887">
    <property type="term" value="F:ATP hydrolysis activity"/>
    <property type="evidence" value="ECO:0007669"/>
    <property type="project" value="InterPro"/>
</dbReference>
<dbReference type="PANTHER" id="PTHR24029:SF0">
    <property type="entry name" value="UVRABC SYSTEM PROTEIN B"/>
    <property type="match status" value="1"/>
</dbReference>
<dbReference type="InterPro" id="IPR027417">
    <property type="entry name" value="P-loop_NTPase"/>
</dbReference>
<sequence>MDFKVVSPYSMAGDQEQAVNVMAESIKSGNKFQTLLGVTGSGKTFTMANVIQKVKKPTLVITHNKTLAAQLYSEFKEFFPENAVEYFVSYYDYYQPEAYVPHSDTYIEKDSAINDEIDKLRHSATAAILERKDTVIIASVSCIYGLGDPDEYFGMMVSLRPGQNKDRDEVIKQLIEIQYERNDVNYTRGTFRVRGDIVEILPANTDERGIRVEFFGDEIEQISEINYLTSDTIGIRDHVSIFPASHYVTSKDKLERAIAGIEQELKDRIKYFEENNMLLEAQRITQRTKYDIEMLKEIGTCKGIENYSRHLTDRLPGQRPFTLIDFFKKDFLIIMDESHVMLPQLHAMYEGDRSRKQTLIDYGFRLPSAYDNRPLKFEEFEDIINQVMFVSATPGKYEMEHTQQFAEQIIRPTGLLDPIIEIKPVEGQIDDLISQINIRAEKNERVLVTTLTKKMAEKLTNYLENAGIKVAYLHSDVETLDRIKIIRDLRMKKYDVLVGINLLREGLDLPEVSLVAIIDADKEGFLRSQTSLIQTIGRAARNENGRVIMYADRITDSMRAAIDETNRRRAIQAEFNKQHNITPKTVYKEVRDLIVATKVAEDSPKYQVRDLMKIEELKKTVIELTEKMYEYSENLEFEKAADLRDKIREIEAKIK</sequence>
<dbReference type="Pfam" id="PF12344">
    <property type="entry name" value="UvrB"/>
    <property type="match status" value="1"/>
</dbReference>
<dbReference type="Proteomes" id="UP000319424">
    <property type="component" value="Unassembled WGS sequence"/>
</dbReference>
<reference evidence="17 18" key="1">
    <citation type="submission" date="2019-07" db="EMBL/GenBank/DDBJ databases">
        <title>Criibacterium bergeronii gen. nov., sp. nov. isolated from human clinical samples.</title>
        <authorList>
            <person name="Maheux A.F."/>
            <person name="Boudreau D.K."/>
            <person name="Berube E."/>
            <person name="Brodeur S."/>
            <person name="Bernard K.A."/>
            <person name="Abed J.Y."/>
            <person name="Ducrey E."/>
            <person name="Guay E.F."/>
            <person name="Raymond F."/>
            <person name="Corbeil J."/>
            <person name="Domingo M.-C."/>
            <person name="Roy P.H."/>
            <person name="Boissinot M."/>
            <person name="Tocheva E.I."/>
            <person name="Omar R.F."/>
        </authorList>
    </citation>
    <scope>NUCLEOTIDE SEQUENCE [LARGE SCALE GENOMIC DNA]</scope>
    <source>
        <strain evidence="17 18">CCRI-24246</strain>
    </source>
</reference>
<comment type="caution">
    <text evidence="17">The sequence shown here is derived from an EMBL/GenBank/DDBJ whole genome shotgun (WGS) entry which is preliminary data.</text>
</comment>
<evidence type="ECO:0000256" key="4">
    <source>
        <dbReference type="ARBA" id="ARBA00022741"/>
    </source>
</evidence>
<evidence type="ECO:0000313" key="17">
    <source>
        <dbReference type="EMBL" id="TRW26879.1"/>
    </source>
</evidence>
<dbReference type="InterPro" id="IPR014001">
    <property type="entry name" value="Helicase_ATP-bd"/>
</dbReference>
<dbReference type="SMART" id="SM00490">
    <property type="entry name" value="HELICc"/>
    <property type="match status" value="1"/>
</dbReference>
<name>A0A552V8V5_9FIRM</name>
<protein>
    <recommendedName>
        <fullName evidence="11 12">UvrABC system protein B</fullName>
        <shortName evidence="12">Protein UvrB</shortName>
    </recommendedName>
    <alternativeName>
        <fullName evidence="12">Excinuclease ABC subunit B</fullName>
    </alternativeName>
</protein>
<dbReference type="GO" id="GO:0009432">
    <property type="term" value="P:SOS response"/>
    <property type="evidence" value="ECO:0007669"/>
    <property type="project" value="UniProtKB-UniRule"/>
</dbReference>
<dbReference type="InterPro" id="IPR024759">
    <property type="entry name" value="UvrB_YAD/RRR_dom"/>
</dbReference>
<evidence type="ECO:0000313" key="18">
    <source>
        <dbReference type="Proteomes" id="UP000319424"/>
    </source>
</evidence>
<dbReference type="GO" id="GO:0003677">
    <property type="term" value="F:DNA binding"/>
    <property type="evidence" value="ECO:0007669"/>
    <property type="project" value="UniProtKB-UniRule"/>
</dbReference>
<evidence type="ECO:0000256" key="10">
    <source>
        <dbReference type="ARBA" id="ARBA00026033"/>
    </source>
</evidence>
<evidence type="ECO:0000256" key="5">
    <source>
        <dbReference type="ARBA" id="ARBA00022763"/>
    </source>
</evidence>
<dbReference type="GO" id="GO:0009381">
    <property type="term" value="F:excinuclease ABC activity"/>
    <property type="evidence" value="ECO:0007669"/>
    <property type="project" value="UniProtKB-UniRule"/>
</dbReference>
<keyword evidence="4 12" id="KW-0547">Nucleotide-binding</keyword>
<keyword evidence="6 12" id="KW-0228">DNA excision</keyword>
<comment type="domain">
    <text evidence="12">The beta-hairpin motif is involved in DNA binding.</text>
</comment>
<gene>
    <name evidence="12 17" type="primary">uvrB</name>
    <name evidence="17" type="ORF">FL857_05390</name>
</gene>
<evidence type="ECO:0000256" key="1">
    <source>
        <dbReference type="ARBA" id="ARBA00004496"/>
    </source>
</evidence>
<feature type="short sequence motif" description="Beta-hairpin" evidence="12">
    <location>
        <begin position="90"/>
        <end position="113"/>
    </location>
</feature>
<comment type="subcellular location">
    <subcellularLocation>
        <location evidence="1 12 13">Cytoplasm</location>
    </subcellularLocation>
</comment>
<dbReference type="GO" id="GO:0005737">
    <property type="term" value="C:cytoplasm"/>
    <property type="evidence" value="ECO:0007669"/>
    <property type="project" value="UniProtKB-SubCell"/>
</dbReference>
<dbReference type="SMART" id="SM00487">
    <property type="entry name" value="DEXDc"/>
    <property type="match status" value="1"/>
</dbReference>
<comment type="function">
    <text evidence="12">The UvrABC repair system catalyzes the recognition and processing of DNA lesions. A damage recognition complex composed of 2 UvrA and 2 UvrB subunits scans DNA for abnormalities. Upon binding of the UvrA(2)B(2) complex to a putative damaged site, the DNA wraps around one UvrB monomer. DNA wrap is dependent on ATP binding by UvrB and probably causes local melting of the DNA helix, facilitating insertion of UvrB beta-hairpin between the DNA strands. Then UvrB probes one DNA strand for the presence of a lesion. If a lesion is found the UvrA subunits dissociate and the UvrB-DNA preincision complex is formed. This complex is subsequently bound by UvrC and the second UvrB is released. If no lesion is found, the DNA wraps around the other UvrB subunit that will check the other stand for damage.</text>
</comment>